<proteinExistence type="inferred from homology"/>
<dbReference type="InterPro" id="IPR003439">
    <property type="entry name" value="ABC_transporter-like_ATP-bd"/>
</dbReference>
<organism evidence="6 7">
    <name type="scientific">Malacoplasma penetrans (strain HF-2)</name>
    <name type="common">Mycoplasma penetrans</name>
    <dbReference type="NCBI Taxonomy" id="272633"/>
    <lineage>
        <taxon>Bacteria</taxon>
        <taxon>Bacillati</taxon>
        <taxon>Mycoplasmatota</taxon>
        <taxon>Mycoplasmoidales</taxon>
        <taxon>Mycoplasmoidaceae</taxon>
        <taxon>Malacoplasma</taxon>
    </lineage>
</organism>
<dbReference type="KEGG" id="mpe:MYPE3630"/>
<keyword evidence="2" id="KW-0813">Transport</keyword>
<dbReference type="HOGENOM" id="CLU_000604_1_22_14"/>
<dbReference type="InParanoid" id="Q8EW42"/>
<name>Q8EW42_MALP2</name>
<dbReference type="SUPFAM" id="SSF52540">
    <property type="entry name" value="P-loop containing nucleoside triphosphate hydrolases"/>
    <property type="match status" value="1"/>
</dbReference>
<evidence type="ECO:0000259" key="5">
    <source>
        <dbReference type="PROSITE" id="PS50893"/>
    </source>
</evidence>
<accession>Q8EW42</accession>
<keyword evidence="4 6" id="KW-0067">ATP-binding</keyword>
<dbReference type="PROSITE" id="PS50893">
    <property type="entry name" value="ABC_TRANSPORTER_2"/>
    <property type="match status" value="1"/>
</dbReference>
<dbReference type="InterPro" id="IPR017871">
    <property type="entry name" value="ABC_transporter-like_CS"/>
</dbReference>
<evidence type="ECO:0000256" key="4">
    <source>
        <dbReference type="ARBA" id="ARBA00022840"/>
    </source>
</evidence>
<dbReference type="GO" id="GO:0016887">
    <property type="term" value="F:ATP hydrolysis activity"/>
    <property type="evidence" value="ECO:0007669"/>
    <property type="project" value="InterPro"/>
</dbReference>
<dbReference type="RefSeq" id="WP_011077190.1">
    <property type="nucleotide sequence ID" value="NC_004432.1"/>
</dbReference>
<dbReference type="EMBL" id="BA000026">
    <property type="protein sequence ID" value="BAC44154.1"/>
    <property type="molecule type" value="Genomic_DNA"/>
</dbReference>
<evidence type="ECO:0000313" key="6">
    <source>
        <dbReference type="EMBL" id="BAC44154.1"/>
    </source>
</evidence>
<sequence length="328" mass="36996">MAKNNKNKALVVEQNTTLKVETVDIDNKSVPTASNNFKKKKPAQKIKLKKVKSELSKGEIKEIKKQIKRIKKWNKPHRSEAKNPVNLAENEMIKLVNVHKYATNGYQYEHILKGIDLTIYKGEFIVIVGPSGSGKTTLLTLLSALDRPSSGECLMFDKNTITLNQSQLTKLRAEHVGYIFQQYGLLQDLTVEDNIKIATNLSKNSGKKNLDLDKLLESVGMLKYKKQKAINLSGGQSQRVAICRALIKNPDILFGDEPTGAIHVNATKEIMNIFLDINKKFNTTVIIVTHNNAITELAERVIKIESGKITQNYRNENRKTVEEINWSL</sequence>
<dbReference type="PROSITE" id="PS00211">
    <property type="entry name" value="ABC_TRANSPORTER_1"/>
    <property type="match status" value="1"/>
</dbReference>
<dbReference type="STRING" id="272633.gene:10731475"/>
<protein>
    <submittedName>
        <fullName evidence="6">ABC transporter ATP-binding protein</fullName>
    </submittedName>
</protein>
<dbReference type="InterPro" id="IPR017911">
    <property type="entry name" value="MacB-like_ATP-bd"/>
</dbReference>
<dbReference type="PANTHER" id="PTHR42798:SF2">
    <property type="entry name" value="ABC TRANSPORTER ATP-BINDING PROTEIN MG467-RELATED"/>
    <property type="match status" value="1"/>
</dbReference>
<keyword evidence="3" id="KW-0547">Nucleotide-binding</keyword>
<dbReference type="InterPro" id="IPR027417">
    <property type="entry name" value="P-loop_NTPase"/>
</dbReference>
<dbReference type="Gene3D" id="3.40.50.300">
    <property type="entry name" value="P-loop containing nucleotide triphosphate hydrolases"/>
    <property type="match status" value="1"/>
</dbReference>
<feature type="domain" description="ABC transporter" evidence="5">
    <location>
        <begin position="93"/>
        <end position="328"/>
    </location>
</feature>
<gene>
    <name evidence="6" type="ordered locus">MYPE3630</name>
</gene>
<keyword evidence="7" id="KW-1185">Reference proteome</keyword>
<evidence type="ECO:0000256" key="2">
    <source>
        <dbReference type="ARBA" id="ARBA00022448"/>
    </source>
</evidence>
<evidence type="ECO:0000256" key="1">
    <source>
        <dbReference type="ARBA" id="ARBA00005417"/>
    </source>
</evidence>
<dbReference type="PANTHER" id="PTHR42798">
    <property type="entry name" value="LIPOPROTEIN-RELEASING SYSTEM ATP-BINDING PROTEIN LOLD"/>
    <property type="match status" value="1"/>
</dbReference>
<dbReference type="InterPro" id="IPR003593">
    <property type="entry name" value="AAA+_ATPase"/>
</dbReference>
<evidence type="ECO:0000313" key="7">
    <source>
        <dbReference type="Proteomes" id="UP000002522"/>
    </source>
</evidence>
<dbReference type="eggNOG" id="COG1136">
    <property type="taxonomic scope" value="Bacteria"/>
</dbReference>
<dbReference type="Proteomes" id="UP000002522">
    <property type="component" value="Chromosome"/>
</dbReference>
<dbReference type="GO" id="GO:0005524">
    <property type="term" value="F:ATP binding"/>
    <property type="evidence" value="ECO:0007669"/>
    <property type="project" value="UniProtKB-KW"/>
</dbReference>
<comment type="similarity">
    <text evidence="1">Belongs to the ABC transporter superfamily.</text>
</comment>
<evidence type="ECO:0000256" key="3">
    <source>
        <dbReference type="ARBA" id="ARBA00022741"/>
    </source>
</evidence>
<dbReference type="Pfam" id="PF00005">
    <property type="entry name" value="ABC_tran"/>
    <property type="match status" value="1"/>
</dbReference>
<reference evidence="6 7" key="1">
    <citation type="journal article" date="2002" name="Nucleic Acids Res.">
        <title>The complete genomic sequence of Mycoplasma penetrans, an intracellular bacterial pathogen in humans.</title>
        <authorList>
            <person name="Sasaki Y."/>
            <person name="Ishikawa J."/>
            <person name="Yamashita A."/>
            <person name="Oshima K."/>
            <person name="Kenri T."/>
            <person name="Furuya K."/>
            <person name="Yoshino C."/>
            <person name="Horino A."/>
            <person name="Shiba T."/>
            <person name="Sasaki T."/>
            <person name="Hattori M."/>
        </authorList>
    </citation>
    <scope>NUCLEOTIDE SEQUENCE [LARGE SCALE GENOMIC DNA]</scope>
    <source>
        <strain evidence="6 7">HF-2</strain>
    </source>
</reference>
<dbReference type="AlphaFoldDB" id="Q8EW42"/>
<dbReference type="CDD" id="cd03255">
    <property type="entry name" value="ABC_MJ0796_LolCDE_FtsE"/>
    <property type="match status" value="1"/>
</dbReference>
<dbReference type="SMART" id="SM00382">
    <property type="entry name" value="AAA"/>
    <property type="match status" value="1"/>
</dbReference>